<evidence type="ECO:0000313" key="6">
    <source>
        <dbReference type="Proteomes" id="UP000076532"/>
    </source>
</evidence>
<dbReference type="AlphaFoldDB" id="A0A166NEQ9"/>
<gene>
    <name evidence="5" type="ORF">FIBSPDRAFT_950642</name>
</gene>
<keyword evidence="2 4" id="KW-1133">Transmembrane helix</keyword>
<dbReference type="Proteomes" id="UP000076532">
    <property type="component" value="Unassembled WGS sequence"/>
</dbReference>
<dbReference type="GO" id="GO:0016020">
    <property type="term" value="C:membrane"/>
    <property type="evidence" value="ECO:0007669"/>
    <property type="project" value="InterPro"/>
</dbReference>
<dbReference type="GO" id="GO:0005524">
    <property type="term" value="F:ATP binding"/>
    <property type="evidence" value="ECO:0007669"/>
    <property type="project" value="InterPro"/>
</dbReference>
<evidence type="ECO:0000256" key="2">
    <source>
        <dbReference type="ARBA" id="ARBA00022989"/>
    </source>
</evidence>
<keyword evidence="6" id="KW-1185">Reference proteome</keyword>
<evidence type="ECO:0000256" key="3">
    <source>
        <dbReference type="ARBA" id="ARBA00023136"/>
    </source>
</evidence>
<reference evidence="5 6" key="1">
    <citation type="journal article" date="2016" name="Mol. Biol. Evol.">
        <title>Comparative Genomics of Early-Diverging Mushroom-Forming Fungi Provides Insights into the Origins of Lignocellulose Decay Capabilities.</title>
        <authorList>
            <person name="Nagy L.G."/>
            <person name="Riley R."/>
            <person name="Tritt A."/>
            <person name="Adam C."/>
            <person name="Daum C."/>
            <person name="Floudas D."/>
            <person name="Sun H."/>
            <person name="Yadav J.S."/>
            <person name="Pangilinan J."/>
            <person name="Larsson K.H."/>
            <person name="Matsuura K."/>
            <person name="Barry K."/>
            <person name="Labutti K."/>
            <person name="Kuo R."/>
            <person name="Ohm R.A."/>
            <person name="Bhattacharya S.S."/>
            <person name="Shirouzu T."/>
            <person name="Yoshinaga Y."/>
            <person name="Martin F.M."/>
            <person name="Grigoriev I.V."/>
            <person name="Hibbett D.S."/>
        </authorList>
    </citation>
    <scope>NUCLEOTIDE SEQUENCE [LARGE SCALE GENOMIC DNA]</scope>
    <source>
        <strain evidence="5 6">CBS 109695</strain>
    </source>
</reference>
<evidence type="ECO:0000256" key="4">
    <source>
        <dbReference type="SAM" id="Phobius"/>
    </source>
</evidence>
<name>A0A166NEQ9_9AGAM</name>
<dbReference type="OrthoDB" id="6500128at2759"/>
<sequence length="90" mass="9898">MPIVPPGLLESILFAHIQFHDTVSRGRVLNRFGNDFEGTDSMSDNFGRSIMYGLSAVTTFITISDICSPGFVLCTLVLGSMYYHTAKVYG</sequence>
<keyword evidence="3 4" id="KW-0472">Membrane</keyword>
<dbReference type="InterPro" id="IPR036640">
    <property type="entry name" value="ABC1_TM_sf"/>
</dbReference>
<feature type="transmembrane region" description="Helical" evidence="4">
    <location>
        <begin position="50"/>
        <end position="78"/>
    </location>
</feature>
<keyword evidence="1 4" id="KW-0812">Transmembrane</keyword>
<evidence type="ECO:0008006" key="7">
    <source>
        <dbReference type="Google" id="ProtNLM"/>
    </source>
</evidence>
<dbReference type="EMBL" id="KV417523">
    <property type="protein sequence ID" value="KZP24930.1"/>
    <property type="molecule type" value="Genomic_DNA"/>
</dbReference>
<proteinExistence type="predicted"/>
<evidence type="ECO:0000313" key="5">
    <source>
        <dbReference type="EMBL" id="KZP24930.1"/>
    </source>
</evidence>
<accession>A0A166NEQ9</accession>
<dbReference type="SUPFAM" id="SSF90123">
    <property type="entry name" value="ABC transporter transmembrane region"/>
    <property type="match status" value="1"/>
</dbReference>
<dbReference type="Gene3D" id="1.20.1560.10">
    <property type="entry name" value="ABC transporter type 1, transmembrane domain"/>
    <property type="match status" value="1"/>
</dbReference>
<evidence type="ECO:0000256" key="1">
    <source>
        <dbReference type="ARBA" id="ARBA00022692"/>
    </source>
</evidence>
<organism evidence="5 6">
    <name type="scientific">Athelia psychrophila</name>
    <dbReference type="NCBI Taxonomy" id="1759441"/>
    <lineage>
        <taxon>Eukaryota</taxon>
        <taxon>Fungi</taxon>
        <taxon>Dikarya</taxon>
        <taxon>Basidiomycota</taxon>
        <taxon>Agaricomycotina</taxon>
        <taxon>Agaricomycetes</taxon>
        <taxon>Agaricomycetidae</taxon>
        <taxon>Atheliales</taxon>
        <taxon>Atheliaceae</taxon>
        <taxon>Athelia</taxon>
    </lineage>
</organism>
<protein>
    <recommendedName>
        <fullName evidence="7">ABC transmembrane type-1 domain-containing protein</fullName>
    </recommendedName>
</protein>
<dbReference type="STRING" id="436010.A0A166NEQ9"/>